<proteinExistence type="predicted"/>
<evidence type="ECO:0000313" key="1">
    <source>
        <dbReference type="EMBL" id="KAJ3836360.1"/>
    </source>
</evidence>
<name>A0AA38P4V2_9AGAR</name>
<dbReference type="Proteomes" id="UP001163846">
    <property type="component" value="Unassembled WGS sequence"/>
</dbReference>
<dbReference type="AlphaFoldDB" id="A0AA38P4V2"/>
<gene>
    <name evidence="1" type="ORF">F5878DRAFT_726843</name>
</gene>
<organism evidence="1 2">
    <name type="scientific">Lentinula raphanica</name>
    <dbReference type="NCBI Taxonomy" id="153919"/>
    <lineage>
        <taxon>Eukaryota</taxon>
        <taxon>Fungi</taxon>
        <taxon>Dikarya</taxon>
        <taxon>Basidiomycota</taxon>
        <taxon>Agaricomycotina</taxon>
        <taxon>Agaricomycetes</taxon>
        <taxon>Agaricomycetidae</taxon>
        <taxon>Agaricales</taxon>
        <taxon>Marasmiineae</taxon>
        <taxon>Omphalotaceae</taxon>
        <taxon>Lentinula</taxon>
    </lineage>
</organism>
<protein>
    <submittedName>
        <fullName evidence="1">Uncharacterized protein</fullName>
    </submittedName>
</protein>
<comment type="caution">
    <text evidence="1">The sequence shown here is derived from an EMBL/GenBank/DDBJ whole genome shotgun (WGS) entry which is preliminary data.</text>
</comment>
<sequence length="481" mass="54372">MLPEEILHAIVQYLVYNPNIVERELLNPPRQYCTAAILPLSVANRQFRRICFEFLFVYVEVRRAGELKQLLSHCLESATFSTCIRTLDLAKPALAADHKLLPQLLPQLLPCLSNLSCLLTITVKIDTELLHALNRHPSATMVIKSFSKLPREMVHSGDLGKVILKSSSISGGDESTYNSSIARLRESGIQLEELVVHSAGYLKEPFANSRFHGLVELELKMESYSISDMAWLSTFIFAHPHLQKVSFTDFDYTYFENDTALIFIDPFIKAMAQEGLTSASYVKGFAITRDSSKSSTEVLHHWCITGLFLHILASLEQVLYLASSMFPKISVLTIYNAPCRLDDLVTSLQQFSLLRIVSLLCTFQRLDFGSDEPWRDPGIVEVYEGSLLGPVATEFAMVWCTSRIAKLIPSIQAFYVKEERYNSAGETGGGWAIQGWILVHDLQLNHPIQLHVSPPTRRPGWYPGWRSNSTPLRYFQTTFFV</sequence>
<accession>A0AA38P4V2</accession>
<reference evidence="1" key="1">
    <citation type="submission" date="2022-08" db="EMBL/GenBank/DDBJ databases">
        <authorList>
            <consortium name="DOE Joint Genome Institute"/>
            <person name="Min B."/>
            <person name="Riley R."/>
            <person name="Sierra-Patev S."/>
            <person name="Naranjo-Ortiz M."/>
            <person name="Looney B."/>
            <person name="Konkel Z."/>
            <person name="Slot J.C."/>
            <person name="Sakamoto Y."/>
            <person name="Steenwyk J.L."/>
            <person name="Rokas A."/>
            <person name="Carro J."/>
            <person name="Camarero S."/>
            <person name="Ferreira P."/>
            <person name="Molpeceres G."/>
            <person name="Ruiz-Duenas F.J."/>
            <person name="Serrano A."/>
            <person name="Henrissat B."/>
            <person name="Drula E."/>
            <person name="Hughes K.W."/>
            <person name="Mata J.L."/>
            <person name="Ishikawa N.K."/>
            <person name="Vargas-Isla R."/>
            <person name="Ushijima S."/>
            <person name="Smith C.A."/>
            <person name="Ahrendt S."/>
            <person name="Andreopoulos W."/>
            <person name="He G."/>
            <person name="Labutti K."/>
            <person name="Lipzen A."/>
            <person name="Ng V."/>
            <person name="Sandor L."/>
            <person name="Barry K."/>
            <person name="Martinez A.T."/>
            <person name="Xiao Y."/>
            <person name="Gibbons J.G."/>
            <person name="Terashima K."/>
            <person name="Hibbett D.S."/>
            <person name="Grigoriev I.V."/>
        </authorList>
    </citation>
    <scope>NUCLEOTIDE SEQUENCE</scope>
    <source>
        <strain evidence="1">TFB9207</strain>
    </source>
</reference>
<evidence type="ECO:0000313" key="2">
    <source>
        <dbReference type="Proteomes" id="UP001163846"/>
    </source>
</evidence>
<keyword evidence="2" id="KW-1185">Reference proteome</keyword>
<dbReference type="EMBL" id="MU806326">
    <property type="protein sequence ID" value="KAJ3836360.1"/>
    <property type="molecule type" value="Genomic_DNA"/>
</dbReference>